<organism evidence="2 3">
    <name type="scientific">Ferrimonas gelatinilytica</name>
    <dbReference type="NCBI Taxonomy" id="1255257"/>
    <lineage>
        <taxon>Bacteria</taxon>
        <taxon>Pseudomonadati</taxon>
        <taxon>Pseudomonadota</taxon>
        <taxon>Gammaproteobacteria</taxon>
        <taxon>Alteromonadales</taxon>
        <taxon>Ferrimonadaceae</taxon>
        <taxon>Ferrimonas</taxon>
    </lineage>
</organism>
<reference evidence="3" key="1">
    <citation type="journal article" date="2019" name="Int. J. Syst. Evol. Microbiol.">
        <title>The Global Catalogue of Microorganisms (GCM) 10K type strain sequencing project: providing services to taxonomists for standard genome sequencing and annotation.</title>
        <authorList>
            <consortium name="The Broad Institute Genomics Platform"/>
            <consortium name="The Broad Institute Genome Sequencing Center for Infectious Disease"/>
            <person name="Wu L."/>
            <person name="Ma J."/>
        </authorList>
    </citation>
    <scope>NUCLEOTIDE SEQUENCE [LARGE SCALE GENOMIC DNA]</scope>
    <source>
        <strain evidence="3">JCM 18720</strain>
    </source>
</reference>
<dbReference type="PANTHER" id="PTHR35177:SF2">
    <property type="entry name" value="HYDROGENASE MATURATION FACTOR HYBG"/>
    <property type="match status" value="1"/>
</dbReference>
<dbReference type="Proteomes" id="UP001501600">
    <property type="component" value="Unassembled WGS sequence"/>
</dbReference>
<protein>
    <submittedName>
        <fullName evidence="2">HypC/HybG/HupF family hydrogenase formation chaperone</fullName>
    </submittedName>
</protein>
<comment type="similarity">
    <text evidence="1">Belongs to the HupF/HypC family.</text>
</comment>
<dbReference type="Pfam" id="PF01455">
    <property type="entry name" value="HupF_HypC"/>
    <property type="match status" value="1"/>
</dbReference>
<sequence>MCFSIPSKITALNPEGQLATVDTLGRERHVSVHLIGEPLAIGDYLLIQSGFAMEKISEERALDSLALYREIVDKMTNGEI</sequence>
<dbReference type="Gene3D" id="2.30.30.140">
    <property type="match status" value="1"/>
</dbReference>
<gene>
    <name evidence="2" type="ORF">GCM10025772_16090</name>
</gene>
<evidence type="ECO:0000313" key="3">
    <source>
        <dbReference type="Proteomes" id="UP001501600"/>
    </source>
</evidence>
<name>A0ABP9S2Z3_9GAMM</name>
<dbReference type="InterPro" id="IPR001109">
    <property type="entry name" value="Hydrogenase_HupF/HypC"/>
</dbReference>
<proteinExistence type="inferred from homology"/>
<dbReference type="RefSeq" id="WP_345316537.1">
    <property type="nucleotide sequence ID" value="NZ_BAABLF010000008.1"/>
</dbReference>
<dbReference type="PANTHER" id="PTHR35177">
    <property type="entry name" value="HYDROGENASE MATURATION FACTOR HYBG"/>
    <property type="match status" value="1"/>
</dbReference>
<evidence type="ECO:0000313" key="2">
    <source>
        <dbReference type="EMBL" id="GAA5190739.1"/>
    </source>
</evidence>
<accession>A0ABP9S2Z3</accession>
<dbReference type="EMBL" id="BAABLF010000008">
    <property type="protein sequence ID" value="GAA5190739.1"/>
    <property type="molecule type" value="Genomic_DNA"/>
</dbReference>
<dbReference type="NCBIfam" id="TIGR00074">
    <property type="entry name" value="hypC_hupF"/>
    <property type="match status" value="1"/>
</dbReference>
<dbReference type="SUPFAM" id="SSF159127">
    <property type="entry name" value="HupF/HypC-like"/>
    <property type="match status" value="1"/>
</dbReference>
<keyword evidence="3" id="KW-1185">Reference proteome</keyword>
<dbReference type="PRINTS" id="PR00445">
    <property type="entry name" value="HUPFHYPC"/>
</dbReference>
<comment type="caution">
    <text evidence="2">The sequence shown here is derived from an EMBL/GenBank/DDBJ whole genome shotgun (WGS) entry which is preliminary data.</text>
</comment>
<evidence type="ECO:0000256" key="1">
    <source>
        <dbReference type="ARBA" id="ARBA00006018"/>
    </source>
</evidence>